<feature type="transmembrane region" description="Helical" evidence="7">
    <location>
        <begin position="178"/>
        <end position="197"/>
    </location>
</feature>
<dbReference type="Pfam" id="PF00528">
    <property type="entry name" value="BPD_transp_1"/>
    <property type="match status" value="1"/>
</dbReference>
<evidence type="ECO:0000313" key="9">
    <source>
        <dbReference type="EMBL" id="SFN21389.1"/>
    </source>
</evidence>
<comment type="subcellular location">
    <subcellularLocation>
        <location evidence="1 7">Cell membrane</location>
        <topology evidence="1 7">Multi-pass membrane protein</topology>
    </subcellularLocation>
</comment>
<keyword evidence="5 7" id="KW-1133">Transmembrane helix</keyword>
<dbReference type="InterPro" id="IPR000515">
    <property type="entry name" value="MetI-like"/>
</dbReference>
<dbReference type="PROSITE" id="PS50928">
    <property type="entry name" value="ABC_TM1"/>
    <property type="match status" value="1"/>
</dbReference>
<dbReference type="PANTHER" id="PTHR43163:SF6">
    <property type="entry name" value="DIPEPTIDE TRANSPORT SYSTEM PERMEASE PROTEIN DPPB-RELATED"/>
    <property type="match status" value="1"/>
</dbReference>
<protein>
    <submittedName>
        <fullName evidence="9">Peptide/nickel transport system permease protein</fullName>
    </submittedName>
</protein>
<dbReference type="STRING" id="260086.SAMN05216207_101087"/>
<accession>A0A1I4X873</accession>
<feature type="transmembrane region" description="Helical" evidence="7">
    <location>
        <begin position="231"/>
        <end position="258"/>
    </location>
</feature>
<evidence type="ECO:0000256" key="5">
    <source>
        <dbReference type="ARBA" id="ARBA00022989"/>
    </source>
</evidence>
<reference evidence="9 10" key="1">
    <citation type="submission" date="2016-10" db="EMBL/GenBank/DDBJ databases">
        <authorList>
            <person name="de Groot N.N."/>
        </authorList>
    </citation>
    <scope>NUCLEOTIDE SEQUENCE [LARGE SCALE GENOMIC DNA]</scope>
    <source>
        <strain evidence="9 10">CGMCC 4.1877</strain>
    </source>
</reference>
<sequence>MTALLLRRLLALPLVVVAAAVLVFLLPRFSGQDTALAVLRSRTGEADPDPAVLAALRERFGLDGSWWDQFTAWAGAVLTGDLGVSYTARTPVSGLLWPALGVSLTLTVAALVVAGLVGIPAGVHAARRPGGRLDRALTAGSVLGVAVPEFVLGTVLVLTFAVTVPVLPATGWGSPAQAVLPVVTLAAFPAALAAQLVRAETIDVLGRVHVTVARSKGLPDRVVLWRHGGRLALTSVTSLSGLFLGGLLGGSVVVEVLFSVPGVGRLLYDAVLGQDLPVVQAGLLVVIVLAALAGIAAELLALALDPVARSAVR</sequence>
<feature type="transmembrane region" description="Helical" evidence="7">
    <location>
        <begin position="278"/>
        <end position="304"/>
    </location>
</feature>
<keyword evidence="3" id="KW-1003">Cell membrane</keyword>
<dbReference type="GO" id="GO:0005886">
    <property type="term" value="C:plasma membrane"/>
    <property type="evidence" value="ECO:0007669"/>
    <property type="project" value="UniProtKB-SubCell"/>
</dbReference>
<dbReference type="PANTHER" id="PTHR43163">
    <property type="entry name" value="DIPEPTIDE TRANSPORT SYSTEM PERMEASE PROTEIN DPPB-RELATED"/>
    <property type="match status" value="1"/>
</dbReference>
<proteinExistence type="inferred from homology"/>
<feature type="transmembrane region" description="Helical" evidence="7">
    <location>
        <begin position="95"/>
        <end position="121"/>
    </location>
</feature>
<evidence type="ECO:0000313" key="10">
    <source>
        <dbReference type="Proteomes" id="UP000199614"/>
    </source>
</evidence>
<keyword evidence="4 7" id="KW-0812">Transmembrane</keyword>
<comment type="similarity">
    <text evidence="7">Belongs to the binding-protein-dependent transport system permease family.</text>
</comment>
<keyword evidence="6 7" id="KW-0472">Membrane</keyword>
<evidence type="ECO:0000256" key="4">
    <source>
        <dbReference type="ARBA" id="ARBA00022692"/>
    </source>
</evidence>
<evidence type="ECO:0000256" key="1">
    <source>
        <dbReference type="ARBA" id="ARBA00004651"/>
    </source>
</evidence>
<dbReference type="CDD" id="cd06261">
    <property type="entry name" value="TM_PBP2"/>
    <property type="match status" value="1"/>
</dbReference>
<evidence type="ECO:0000256" key="7">
    <source>
        <dbReference type="RuleBase" id="RU363032"/>
    </source>
</evidence>
<dbReference type="SUPFAM" id="SSF161098">
    <property type="entry name" value="MetI-like"/>
    <property type="match status" value="1"/>
</dbReference>
<dbReference type="RefSeq" id="WP_093341619.1">
    <property type="nucleotide sequence ID" value="NZ_FOUY01000010.1"/>
</dbReference>
<evidence type="ECO:0000256" key="6">
    <source>
        <dbReference type="ARBA" id="ARBA00023136"/>
    </source>
</evidence>
<dbReference type="EMBL" id="FOUY01000010">
    <property type="protein sequence ID" value="SFN21389.1"/>
    <property type="molecule type" value="Genomic_DNA"/>
</dbReference>
<organism evidence="9 10">
    <name type="scientific">Pseudonocardia ammonioxydans</name>
    <dbReference type="NCBI Taxonomy" id="260086"/>
    <lineage>
        <taxon>Bacteria</taxon>
        <taxon>Bacillati</taxon>
        <taxon>Actinomycetota</taxon>
        <taxon>Actinomycetes</taxon>
        <taxon>Pseudonocardiales</taxon>
        <taxon>Pseudonocardiaceae</taxon>
        <taxon>Pseudonocardia</taxon>
    </lineage>
</organism>
<evidence type="ECO:0000259" key="8">
    <source>
        <dbReference type="PROSITE" id="PS50928"/>
    </source>
</evidence>
<dbReference type="GO" id="GO:0071916">
    <property type="term" value="F:dipeptide transmembrane transporter activity"/>
    <property type="evidence" value="ECO:0007669"/>
    <property type="project" value="TreeGrafter"/>
</dbReference>
<dbReference type="Gene3D" id="1.10.3720.10">
    <property type="entry name" value="MetI-like"/>
    <property type="match status" value="1"/>
</dbReference>
<evidence type="ECO:0000256" key="3">
    <source>
        <dbReference type="ARBA" id="ARBA00022475"/>
    </source>
</evidence>
<name>A0A1I4X873_PSUAM</name>
<evidence type="ECO:0000256" key="2">
    <source>
        <dbReference type="ARBA" id="ARBA00022448"/>
    </source>
</evidence>
<keyword evidence="10" id="KW-1185">Reference proteome</keyword>
<dbReference type="OrthoDB" id="3543764at2"/>
<dbReference type="AlphaFoldDB" id="A0A1I4X873"/>
<gene>
    <name evidence="9" type="ORF">SAMN05216207_101087</name>
</gene>
<keyword evidence="2 7" id="KW-0813">Transport</keyword>
<dbReference type="Proteomes" id="UP000199614">
    <property type="component" value="Unassembled WGS sequence"/>
</dbReference>
<feature type="transmembrane region" description="Helical" evidence="7">
    <location>
        <begin position="142"/>
        <end position="166"/>
    </location>
</feature>
<feature type="domain" description="ABC transmembrane type-1" evidence="8">
    <location>
        <begin position="100"/>
        <end position="297"/>
    </location>
</feature>
<dbReference type="InterPro" id="IPR035906">
    <property type="entry name" value="MetI-like_sf"/>
</dbReference>